<dbReference type="RefSeq" id="WP_404548916.1">
    <property type="nucleotide sequence ID" value="NZ_JADIKJ010000021.1"/>
</dbReference>
<protein>
    <recommendedName>
        <fullName evidence="1">N-acetyltransferase domain-containing protein</fullName>
    </recommendedName>
</protein>
<dbReference type="EMBL" id="JADIKJ010000021">
    <property type="protein sequence ID" value="MFK2901974.1"/>
    <property type="molecule type" value="Genomic_DNA"/>
</dbReference>
<sequence>MEIEWIEQAQDVQRVKGSILRLFNESTLEEGMIGYAEPLTADESAELVDGIQRSVACGNGRLLLITDTEGPCGIAIMETNAAHNSRHVATVKRGYISPRARGGGLLARALIAIVEKARSLNVEQLALDTREGSRAHQIWSHLGFQTWGVMPDYSRYNGVAYRGCYMSQSVDALAAQVTRKTKGESNA</sequence>
<keyword evidence="3" id="KW-1185">Reference proteome</keyword>
<dbReference type="PROSITE" id="PS51186">
    <property type="entry name" value="GNAT"/>
    <property type="match status" value="1"/>
</dbReference>
<organism evidence="2 3">
    <name type="scientific">Dyella jejuensis</name>
    <dbReference type="NCBI Taxonomy" id="1432009"/>
    <lineage>
        <taxon>Bacteria</taxon>
        <taxon>Pseudomonadati</taxon>
        <taxon>Pseudomonadota</taxon>
        <taxon>Gammaproteobacteria</taxon>
        <taxon>Lysobacterales</taxon>
        <taxon>Rhodanobacteraceae</taxon>
        <taxon>Dyella</taxon>
    </lineage>
</organism>
<reference evidence="2 3" key="1">
    <citation type="submission" date="2020-10" db="EMBL/GenBank/DDBJ databases">
        <title>Phylogeny of dyella-like bacteria.</title>
        <authorList>
            <person name="Fu J."/>
        </authorList>
    </citation>
    <scope>NUCLEOTIDE SEQUENCE [LARGE SCALE GENOMIC DNA]</scope>
    <source>
        <strain evidence="2 3">JP1</strain>
    </source>
</reference>
<proteinExistence type="predicted"/>
<name>A0ABW8JNE4_9GAMM</name>
<dbReference type="InterPro" id="IPR000182">
    <property type="entry name" value="GNAT_dom"/>
</dbReference>
<accession>A0ABW8JNE4</accession>
<dbReference type="InterPro" id="IPR016181">
    <property type="entry name" value="Acyl_CoA_acyltransferase"/>
</dbReference>
<comment type="caution">
    <text evidence="2">The sequence shown here is derived from an EMBL/GenBank/DDBJ whole genome shotgun (WGS) entry which is preliminary data.</text>
</comment>
<dbReference type="SUPFAM" id="SSF55729">
    <property type="entry name" value="Acyl-CoA N-acyltransferases (Nat)"/>
    <property type="match status" value="1"/>
</dbReference>
<dbReference type="Gene3D" id="3.40.630.30">
    <property type="match status" value="1"/>
</dbReference>
<dbReference type="Proteomes" id="UP001620461">
    <property type="component" value="Unassembled WGS sequence"/>
</dbReference>
<evidence type="ECO:0000259" key="1">
    <source>
        <dbReference type="PROSITE" id="PS51186"/>
    </source>
</evidence>
<feature type="domain" description="N-acetyltransferase" evidence="1">
    <location>
        <begin position="18"/>
        <end position="171"/>
    </location>
</feature>
<evidence type="ECO:0000313" key="3">
    <source>
        <dbReference type="Proteomes" id="UP001620461"/>
    </source>
</evidence>
<evidence type="ECO:0000313" key="2">
    <source>
        <dbReference type="EMBL" id="MFK2901974.1"/>
    </source>
</evidence>
<gene>
    <name evidence="2" type="ORF">ISP15_16670</name>
</gene>